<dbReference type="EMBL" id="FQXJ01000005">
    <property type="protein sequence ID" value="SHH87120.1"/>
    <property type="molecule type" value="Genomic_DNA"/>
</dbReference>
<evidence type="ECO:0000313" key="1">
    <source>
        <dbReference type="EMBL" id="SHH87120.1"/>
    </source>
</evidence>
<gene>
    <name evidence="1" type="ORF">SAMN02746098_01627</name>
</gene>
<sequence>MDCFNASGDGVETGVETGKKASKGMGVRIYRDVSTISTVSTTFPFSKGLLSLTHQLNTYPFYIVTLFF</sequence>
<accession>A0A1M5WHW9</accession>
<proteinExistence type="predicted"/>
<keyword evidence="2" id="KW-1185">Reference proteome</keyword>
<dbReference type="STRING" id="1121420.SAMN02746098_01627"/>
<protein>
    <submittedName>
        <fullName evidence="1">Uncharacterized protein</fullName>
    </submittedName>
</protein>
<name>A0A1M5WHW9_9FIRM</name>
<evidence type="ECO:0000313" key="2">
    <source>
        <dbReference type="Proteomes" id="UP000183954"/>
    </source>
</evidence>
<reference evidence="2" key="1">
    <citation type="submission" date="2016-11" db="EMBL/GenBank/DDBJ databases">
        <authorList>
            <person name="Varghese N."/>
            <person name="Submissions S."/>
        </authorList>
    </citation>
    <scope>NUCLEOTIDE SEQUENCE [LARGE SCALE GENOMIC DNA]</scope>
    <source>
        <strain evidence="2">DSM 15449</strain>
    </source>
</reference>
<dbReference type="AlphaFoldDB" id="A0A1M5WHW9"/>
<organism evidence="1 2">
    <name type="scientific">Desulfosporosinus lacus DSM 15449</name>
    <dbReference type="NCBI Taxonomy" id="1121420"/>
    <lineage>
        <taxon>Bacteria</taxon>
        <taxon>Bacillati</taxon>
        <taxon>Bacillota</taxon>
        <taxon>Clostridia</taxon>
        <taxon>Eubacteriales</taxon>
        <taxon>Desulfitobacteriaceae</taxon>
        <taxon>Desulfosporosinus</taxon>
    </lineage>
</organism>
<dbReference type="Proteomes" id="UP000183954">
    <property type="component" value="Unassembled WGS sequence"/>
</dbReference>